<accession>A0A2T3B8S9</accession>
<reference evidence="1 2" key="1">
    <citation type="journal article" date="2018" name="New Phytol.">
        <title>Comparative genomics and transcriptomics depict ericoid mycorrhizal fungi as versatile saprotrophs and plant mutualists.</title>
        <authorList>
            <person name="Martino E."/>
            <person name="Morin E."/>
            <person name="Grelet G.A."/>
            <person name="Kuo A."/>
            <person name="Kohler A."/>
            <person name="Daghino S."/>
            <person name="Barry K.W."/>
            <person name="Cichocki N."/>
            <person name="Clum A."/>
            <person name="Dockter R.B."/>
            <person name="Hainaut M."/>
            <person name="Kuo R.C."/>
            <person name="LaButti K."/>
            <person name="Lindahl B.D."/>
            <person name="Lindquist E.A."/>
            <person name="Lipzen A."/>
            <person name="Khouja H.R."/>
            <person name="Magnuson J."/>
            <person name="Murat C."/>
            <person name="Ohm R.A."/>
            <person name="Singer S.W."/>
            <person name="Spatafora J.W."/>
            <person name="Wang M."/>
            <person name="Veneault-Fourrey C."/>
            <person name="Henrissat B."/>
            <person name="Grigoriev I.V."/>
            <person name="Martin F.M."/>
            <person name="Perotto S."/>
        </authorList>
    </citation>
    <scope>NUCLEOTIDE SEQUENCE [LARGE SCALE GENOMIC DNA]</scope>
    <source>
        <strain evidence="1 2">ATCC 22711</strain>
    </source>
</reference>
<dbReference type="AlphaFoldDB" id="A0A2T3B8S9"/>
<proteinExistence type="predicted"/>
<dbReference type="GeneID" id="36574513"/>
<keyword evidence="2" id="KW-1185">Reference proteome</keyword>
<evidence type="ECO:0000313" key="2">
    <source>
        <dbReference type="Proteomes" id="UP000241818"/>
    </source>
</evidence>
<dbReference type="RefSeq" id="XP_024723299.1">
    <property type="nucleotide sequence ID" value="XM_024866432.1"/>
</dbReference>
<evidence type="ECO:0000313" key="1">
    <source>
        <dbReference type="EMBL" id="PSS23253.1"/>
    </source>
</evidence>
<sequence length="90" mass="10452">MGPTPTHDNILPGHDMALTPAAGMLLNTNMGYRIQNWRRYRRWHLRAKAQHPRPPKMDGEPTRRLVSFYRQPLLCCLAKYHMGSPFPLTV</sequence>
<dbReference type="Proteomes" id="UP000241818">
    <property type="component" value="Unassembled WGS sequence"/>
</dbReference>
<dbReference type="InParanoid" id="A0A2T3B8S9"/>
<dbReference type="EMBL" id="KZ679008">
    <property type="protein sequence ID" value="PSS23253.1"/>
    <property type="molecule type" value="Genomic_DNA"/>
</dbReference>
<protein>
    <submittedName>
        <fullName evidence="1">Uncharacterized protein</fullName>
    </submittedName>
</protein>
<gene>
    <name evidence="1" type="ORF">M430DRAFT_33795</name>
</gene>
<name>A0A2T3B8S9_AMORE</name>
<organism evidence="1 2">
    <name type="scientific">Amorphotheca resinae ATCC 22711</name>
    <dbReference type="NCBI Taxonomy" id="857342"/>
    <lineage>
        <taxon>Eukaryota</taxon>
        <taxon>Fungi</taxon>
        <taxon>Dikarya</taxon>
        <taxon>Ascomycota</taxon>
        <taxon>Pezizomycotina</taxon>
        <taxon>Leotiomycetes</taxon>
        <taxon>Helotiales</taxon>
        <taxon>Amorphothecaceae</taxon>
        <taxon>Amorphotheca</taxon>
    </lineage>
</organism>